<dbReference type="AlphaFoldDB" id="A0AAV5KMZ8"/>
<keyword evidence="3" id="KW-1185">Reference proteome</keyword>
<protein>
    <submittedName>
        <fullName evidence="2">Uncharacterized protein</fullName>
    </submittedName>
</protein>
<gene>
    <name evidence="2" type="ORF">SLEP1_g35284</name>
</gene>
<evidence type="ECO:0000313" key="3">
    <source>
        <dbReference type="Proteomes" id="UP001054252"/>
    </source>
</evidence>
<feature type="region of interest" description="Disordered" evidence="1">
    <location>
        <begin position="1"/>
        <end position="22"/>
    </location>
</feature>
<name>A0AAV5KMZ8_9ROSI</name>
<dbReference type="Proteomes" id="UP001054252">
    <property type="component" value="Unassembled WGS sequence"/>
</dbReference>
<evidence type="ECO:0000256" key="1">
    <source>
        <dbReference type="SAM" id="MobiDB-lite"/>
    </source>
</evidence>
<feature type="compositionally biased region" description="Basic and acidic residues" evidence="1">
    <location>
        <begin position="1"/>
        <end position="12"/>
    </location>
</feature>
<dbReference type="EMBL" id="BPVZ01000070">
    <property type="protein sequence ID" value="GKV25906.1"/>
    <property type="molecule type" value="Genomic_DNA"/>
</dbReference>
<sequence length="55" mass="5594">MSFAQRRQDSGRHTGYGAGGGRTLAFGQAAGGSYWSNQLRGAGGHSGRIAPSVKG</sequence>
<proteinExistence type="predicted"/>
<organism evidence="2 3">
    <name type="scientific">Rubroshorea leprosula</name>
    <dbReference type="NCBI Taxonomy" id="152421"/>
    <lineage>
        <taxon>Eukaryota</taxon>
        <taxon>Viridiplantae</taxon>
        <taxon>Streptophyta</taxon>
        <taxon>Embryophyta</taxon>
        <taxon>Tracheophyta</taxon>
        <taxon>Spermatophyta</taxon>
        <taxon>Magnoliopsida</taxon>
        <taxon>eudicotyledons</taxon>
        <taxon>Gunneridae</taxon>
        <taxon>Pentapetalae</taxon>
        <taxon>rosids</taxon>
        <taxon>malvids</taxon>
        <taxon>Malvales</taxon>
        <taxon>Dipterocarpaceae</taxon>
        <taxon>Rubroshorea</taxon>
    </lineage>
</organism>
<comment type="caution">
    <text evidence="2">The sequence shown here is derived from an EMBL/GenBank/DDBJ whole genome shotgun (WGS) entry which is preliminary data.</text>
</comment>
<evidence type="ECO:0000313" key="2">
    <source>
        <dbReference type="EMBL" id="GKV25906.1"/>
    </source>
</evidence>
<accession>A0AAV5KMZ8</accession>
<feature type="region of interest" description="Disordered" evidence="1">
    <location>
        <begin position="36"/>
        <end position="55"/>
    </location>
</feature>
<reference evidence="2 3" key="1">
    <citation type="journal article" date="2021" name="Commun. Biol.">
        <title>The genome of Shorea leprosula (Dipterocarpaceae) highlights the ecological relevance of drought in aseasonal tropical rainforests.</title>
        <authorList>
            <person name="Ng K.K.S."/>
            <person name="Kobayashi M.J."/>
            <person name="Fawcett J.A."/>
            <person name="Hatakeyama M."/>
            <person name="Paape T."/>
            <person name="Ng C.H."/>
            <person name="Ang C.C."/>
            <person name="Tnah L.H."/>
            <person name="Lee C.T."/>
            <person name="Nishiyama T."/>
            <person name="Sese J."/>
            <person name="O'Brien M.J."/>
            <person name="Copetti D."/>
            <person name="Mohd Noor M.I."/>
            <person name="Ong R.C."/>
            <person name="Putra M."/>
            <person name="Sireger I.Z."/>
            <person name="Indrioko S."/>
            <person name="Kosugi Y."/>
            <person name="Izuno A."/>
            <person name="Isagi Y."/>
            <person name="Lee S.L."/>
            <person name="Shimizu K.K."/>
        </authorList>
    </citation>
    <scope>NUCLEOTIDE SEQUENCE [LARGE SCALE GENOMIC DNA]</scope>
    <source>
        <strain evidence="2">214</strain>
    </source>
</reference>